<keyword evidence="5 12" id="KW-0963">Cytoplasm</keyword>
<evidence type="ECO:0000256" key="4">
    <source>
        <dbReference type="ARBA" id="ARBA00009352"/>
    </source>
</evidence>
<comment type="similarity">
    <text evidence="4 12">Belongs to the SRP68 family.</text>
</comment>
<dbReference type="GO" id="GO:0005783">
    <property type="term" value="C:endoplasmic reticulum"/>
    <property type="evidence" value="ECO:0007669"/>
    <property type="project" value="UniProtKB-SubCell"/>
</dbReference>
<dbReference type="Pfam" id="PF16969">
    <property type="entry name" value="SRP68"/>
    <property type="match status" value="1"/>
</dbReference>
<dbReference type="PANTHER" id="PTHR12860">
    <property type="entry name" value="SIGNAL RECOGNITION PARTICLE 68 KDA PROTEIN"/>
    <property type="match status" value="1"/>
</dbReference>
<reference evidence="14" key="1">
    <citation type="submission" date="2021-01" db="EMBL/GenBank/DDBJ databases">
        <authorList>
            <person name="Corre E."/>
            <person name="Pelletier E."/>
            <person name="Niang G."/>
            <person name="Scheremetjew M."/>
            <person name="Finn R."/>
            <person name="Kale V."/>
            <person name="Holt S."/>
            <person name="Cochrane G."/>
            <person name="Meng A."/>
            <person name="Brown T."/>
            <person name="Cohen L."/>
        </authorList>
    </citation>
    <scope>NUCLEOTIDE SEQUENCE</scope>
    <source>
        <strain evidence="14">CCCM811</strain>
    </source>
</reference>
<dbReference type="FunFam" id="1.10.3450.40:FF:000001">
    <property type="entry name" value="Signal recognition particle subunit SRP68"/>
    <property type="match status" value="1"/>
</dbReference>
<proteinExistence type="inferred from homology"/>
<evidence type="ECO:0000256" key="2">
    <source>
        <dbReference type="ARBA" id="ARBA00004496"/>
    </source>
</evidence>
<evidence type="ECO:0000313" key="14">
    <source>
        <dbReference type="EMBL" id="CAE0677798.1"/>
    </source>
</evidence>
<accession>A0A7S3ZB70</accession>
<dbReference type="InterPro" id="IPR038253">
    <property type="entry name" value="SRP68_N_sf"/>
</dbReference>
<dbReference type="PIRSF" id="PIRSF038995">
    <property type="entry name" value="SRP68"/>
    <property type="match status" value="1"/>
</dbReference>
<dbReference type="AlphaFoldDB" id="A0A7S3ZB70"/>
<dbReference type="GO" id="GO:0005786">
    <property type="term" value="C:signal recognition particle, endoplasmic reticulum targeting"/>
    <property type="evidence" value="ECO:0007669"/>
    <property type="project" value="UniProtKB-KW"/>
</dbReference>
<feature type="compositionally biased region" description="Basic and acidic residues" evidence="13">
    <location>
        <begin position="7"/>
        <end position="17"/>
    </location>
</feature>
<dbReference type="InterPro" id="IPR034652">
    <property type="entry name" value="SRP68-RBD"/>
</dbReference>
<dbReference type="Gene3D" id="1.10.3450.40">
    <property type="entry name" value="Signal recognition particle, SRP68 subunit, RNA-binding domain"/>
    <property type="match status" value="1"/>
</dbReference>
<keyword evidence="10 12" id="KW-0687">Ribonucleoprotein</keyword>
<evidence type="ECO:0000256" key="11">
    <source>
        <dbReference type="ARBA" id="ARBA00029498"/>
    </source>
</evidence>
<evidence type="ECO:0000256" key="13">
    <source>
        <dbReference type="SAM" id="MobiDB-lite"/>
    </source>
</evidence>
<comment type="subcellular location">
    <subcellularLocation>
        <location evidence="2 12">Cytoplasm</location>
    </subcellularLocation>
    <subcellularLocation>
        <location evidence="1">Endoplasmic reticulum</location>
    </subcellularLocation>
    <subcellularLocation>
        <location evidence="3">Nucleus</location>
        <location evidence="3">Nucleolus</location>
    </subcellularLocation>
</comment>
<keyword evidence="7 12" id="KW-0694">RNA-binding</keyword>
<evidence type="ECO:0000256" key="12">
    <source>
        <dbReference type="PIRNR" id="PIRNR038995"/>
    </source>
</evidence>
<evidence type="ECO:0000256" key="9">
    <source>
        <dbReference type="ARBA" id="ARBA00023242"/>
    </source>
</evidence>
<keyword evidence="9" id="KW-0539">Nucleus</keyword>
<dbReference type="EMBL" id="HBIV01042093">
    <property type="protein sequence ID" value="CAE0677798.1"/>
    <property type="molecule type" value="Transcribed_RNA"/>
</dbReference>
<evidence type="ECO:0000256" key="10">
    <source>
        <dbReference type="ARBA" id="ARBA00023274"/>
    </source>
</evidence>
<evidence type="ECO:0000256" key="6">
    <source>
        <dbReference type="ARBA" id="ARBA00022824"/>
    </source>
</evidence>
<keyword evidence="8 12" id="KW-0733">Signal recognition particle</keyword>
<dbReference type="GO" id="GO:0005829">
    <property type="term" value="C:cytosol"/>
    <property type="evidence" value="ECO:0007669"/>
    <property type="project" value="UniProtKB-ARBA"/>
</dbReference>
<evidence type="ECO:0000256" key="7">
    <source>
        <dbReference type="ARBA" id="ARBA00022884"/>
    </source>
</evidence>
<evidence type="ECO:0000256" key="5">
    <source>
        <dbReference type="ARBA" id="ARBA00022490"/>
    </source>
</evidence>
<evidence type="ECO:0000256" key="1">
    <source>
        <dbReference type="ARBA" id="ARBA00004240"/>
    </source>
</evidence>
<evidence type="ECO:0000256" key="8">
    <source>
        <dbReference type="ARBA" id="ARBA00023135"/>
    </source>
</evidence>
<protein>
    <recommendedName>
        <fullName evidence="11 12">Signal recognition particle subunit SRP68</fullName>
        <shortName evidence="12">SRP68</shortName>
    </recommendedName>
</protein>
<dbReference type="InterPro" id="IPR026258">
    <property type="entry name" value="SRP68"/>
</dbReference>
<dbReference type="GO" id="GO:0008312">
    <property type="term" value="F:7S RNA binding"/>
    <property type="evidence" value="ECO:0007669"/>
    <property type="project" value="InterPro"/>
</dbReference>
<dbReference type="GO" id="GO:0006614">
    <property type="term" value="P:SRP-dependent cotranslational protein targeting to membrane"/>
    <property type="evidence" value="ECO:0007669"/>
    <property type="project" value="InterPro"/>
</dbReference>
<evidence type="ECO:0000256" key="3">
    <source>
        <dbReference type="ARBA" id="ARBA00004604"/>
    </source>
</evidence>
<sequence>MEAGAGQDKKADSKAGESKGTGRLTLAVLTTIKDSQSQYGLRHDDYTRYRQYCARRLRRVRKSEKFLHGRQNFRKKKLESKHVKNEKLLSIPLLNAERAWSYAMELKKESAKDDDSRKHHHLLRKLSRAVRWSKDLRSLAMEVADDRTQVEAELYAIWMEGNEHIERENWKSALQCHAKAKEFCERLKKASNMEDAERVEEMRKQMIQSIRLCKYNAKRDFEKKEDLEKFVKESQEIDSAWGDKLAKLTEAFEAQKSTTSTTVVSWKGKDIPIGSKKIQDALKAAQDLEEKMGKADGSAQSEAPAESEALIEILKKYTEAHCLCQNDLIANEGAKLRTVVLDKKAEYLKLLKSFLGQKRMGYKLLRAQSHTDNLAAKYESQVASNKKLSKKEARIGEGSLVAAYEKLLAVAHELKKYADESKDSKSLREITAIQAGYRSMRCYYKAVQEEKASNFPRAYVLYKHSGALAQDATKKLKDQSNQQKLLSQLESMQSNLRQRELRTRANAVLKQSVSENTASDSAPGVDSKERKTCVPLLERLDKFDSESDIKLANFPLDVQLAPPKPLFYDVAYHTLGFKSLAKRVESEKEKSGGLLSSLGLW</sequence>
<dbReference type="GO" id="GO:0030942">
    <property type="term" value="F:endoplasmic reticulum signal peptide binding"/>
    <property type="evidence" value="ECO:0007669"/>
    <property type="project" value="InterPro"/>
</dbReference>
<organism evidence="14">
    <name type="scientific">Lotharella globosa</name>
    <dbReference type="NCBI Taxonomy" id="91324"/>
    <lineage>
        <taxon>Eukaryota</taxon>
        <taxon>Sar</taxon>
        <taxon>Rhizaria</taxon>
        <taxon>Cercozoa</taxon>
        <taxon>Chlorarachniophyceae</taxon>
        <taxon>Lotharella</taxon>
    </lineage>
</organism>
<keyword evidence="6" id="KW-0256">Endoplasmic reticulum</keyword>
<gene>
    <name evidence="14" type="ORF">LGLO00237_LOCUS29579</name>
</gene>
<dbReference type="GO" id="GO:0005047">
    <property type="term" value="F:signal recognition particle binding"/>
    <property type="evidence" value="ECO:0007669"/>
    <property type="project" value="InterPro"/>
</dbReference>
<dbReference type="PANTHER" id="PTHR12860:SF0">
    <property type="entry name" value="SIGNAL RECOGNITION PARTICLE SUBUNIT SRP68"/>
    <property type="match status" value="1"/>
</dbReference>
<feature type="region of interest" description="Disordered" evidence="13">
    <location>
        <begin position="1"/>
        <end position="20"/>
    </location>
</feature>
<name>A0A7S3ZB70_9EUKA</name>
<comment type="function">
    <text evidence="12">Component of the signal recognition particle (SRP) complex, a ribonucleoprotein complex that mediates the cotranslational targeting of secretory and membrane proteins to the endoplasmic reticulum (ER). The SRP complex interacts with the signal sequence in nascent secretory and membrane proteins and directs them to the membrane of the ER.</text>
</comment>
<dbReference type="CDD" id="cd15481">
    <property type="entry name" value="SRP68-RBD"/>
    <property type="match status" value="1"/>
</dbReference>
<dbReference type="GO" id="GO:0005730">
    <property type="term" value="C:nucleolus"/>
    <property type="evidence" value="ECO:0007669"/>
    <property type="project" value="UniProtKB-SubCell"/>
</dbReference>